<evidence type="ECO:0000256" key="1">
    <source>
        <dbReference type="ARBA" id="ARBA00008595"/>
    </source>
</evidence>
<name>A0AA36CPQ6_9BILA</name>
<keyword evidence="3" id="KW-1015">Disulfide bond</keyword>
<dbReference type="SUPFAM" id="SSF63829">
    <property type="entry name" value="Calcium-dependent phosphotriesterase"/>
    <property type="match status" value="1"/>
</dbReference>
<dbReference type="PANTHER" id="PTHR11799">
    <property type="entry name" value="PARAOXONASE"/>
    <property type="match status" value="1"/>
</dbReference>
<dbReference type="Pfam" id="PF01731">
    <property type="entry name" value="Arylesterase"/>
    <property type="match status" value="1"/>
</dbReference>
<dbReference type="InterPro" id="IPR051288">
    <property type="entry name" value="Serum_paraoxonase/arylesterase"/>
</dbReference>
<proteinExistence type="inferred from homology"/>
<dbReference type="InterPro" id="IPR002640">
    <property type="entry name" value="Arylesterase"/>
</dbReference>
<sequence length="350" mass="38558">MSFLGVPTSLGHAVHKLALWVLFAVIFSSIVRFILLVDLNKRVYNHAPGPCRLIHQITNGSAGLEFLTAENLVFITTGLAKYRGVTNTKSGLFTYSFPPPSDQPVRHDAQEVKIDNFSLQPNCVESFSYNREKRVATHRKSICDPKFTSLQDIVVVGPDRFFVTNTHYTRHILLQTAEAAFQASSGSLYLFDGKTVSSAVPWLPTPGGLAFDSKRNLLHVGLILSEAIRVYSISPSLALTQKTEISLLSSPMGIQIDEQSGDIWTALLPVAHDAFFHLSDPGEARIKAASQVLRIRMQEDGISWVITEPYANDGATISGSVSVIYFQEQMLIGSLFGRLLHCDVVNPLIT</sequence>
<dbReference type="Gene3D" id="2.120.10.30">
    <property type="entry name" value="TolB, C-terminal domain"/>
    <property type="match status" value="1"/>
</dbReference>
<protein>
    <submittedName>
        <fullName evidence="7">Uncharacterized protein</fullName>
    </submittedName>
</protein>
<feature type="transmembrane region" description="Helical" evidence="6">
    <location>
        <begin position="17"/>
        <end position="37"/>
    </location>
</feature>
<evidence type="ECO:0000256" key="2">
    <source>
        <dbReference type="ARBA" id="ARBA00022801"/>
    </source>
</evidence>
<keyword evidence="5" id="KW-0479">Metal-binding</keyword>
<comment type="caution">
    <text evidence="7">The sequence shown here is derived from an EMBL/GenBank/DDBJ whole genome shotgun (WGS) entry which is preliminary data.</text>
</comment>
<evidence type="ECO:0000256" key="5">
    <source>
        <dbReference type="PIRSR" id="PIRSR602640-2"/>
    </source>
</evidence>
<dbReference type="InterPro" id="IPR011042">
    <property type="entry name" value="6-blade_b-propeller_TolB-like"/>
</dbReference>
<evidence type="ECO:0000256" key="4">
    <source>
        <dbReference type="ARBA" id="ARBA00023180"/>
    </source>
</evidence>
<organism evidence="7 8">
    <name type="scientific">Mesorhabditis spiculigera</name>
    <dbReference type="NCBI Taxonomy" id="96644"/>
    <lineage>
        <taxon>Eukaryota</taxon>
        <taxon>Metazoa</taxon>
        <taxon>Ecdysozoa</taxon>
        <taxon>Nematoda</taxon>
        <taxon>Chromadorea</taxon>
        <taxon>Rhabditida</taxon>
        <taxon>Rhabditina</taxon>
        <taxon>Rhabditomorpha</taxon>
        <taxon>Rhabditoidea</taxon>
        <taxon>Rhabditidae</taxon>
        <taxon>Mesorhabditinae</taxon>
        <taxon>Mesorhabditis</taxon>
    </lineage>
</organism>
<reference evidence="7" key="1">
    <citation type="submission" date="2023-06" db="EMBL/GenBank/DDBJ databases">
        <authorList>
            <person name="Delattre M."/>
        </authorList>
    </citation>
    <scope>NUCLEOTIDE SEQUENCE</scope>
    <source>
        <strain evidence="7">AF72</strain>
    </source>
</reference>
<keyword evidence="4" id="KW-0325">Glycoprotein</keyword>
<dbReference type="PANTHER" id="PTHR11799:SF28">
    <property type="entry name" value="MECHANOSENSORY ABNORMALITY PROTEIN 6"/>
    <property type="match status" value="1"/>
</dbReference>
<evidence type="ECO:0000256" key="3">
    <source>
        <dbReference type="ARBA" id="ARBA00023157"/>
    </source>
</evidence>
<keyword evidence="6" id="KW-1133">Transmembrane helix</keyword>
<keyword evidence="6" id="KW-0472">Membrane</keyword>
<dbReference type="GO" id="GO:0046872">
    <property type="term" value="F:metal ion binding"/>
    <property type="evidence" value="ECO:0007669"/>
    <property type="project" value="UniProtKB-KW"/>
</dbReference>
<dbReference type="AlphaFoldDB" id="A0AA36CPQ6"/>
<keyword evidence="5" id="KW-0106">Calcium</keyword>
<comment type="similarity">
    <text evidence="1">Belongs to the paraoxonase family.</text>
</comment>
<gene>
    <name evidence="7" type="ORF">MSPICULIGERA_LOCUS11393</name>
</gene>
<evidence type="ECO:0000313" key="7">
    <source>
        <dbReference type="EMBL" id="CAJ0573024.1"/>
    </source>
</evidence>
<keyword evidence="8" id="KW-1185">Reference proteome</keyword>
<feature type="non-terminal residue" evidence="7">
    <location>
        <position position="350"/>
    </location>
</feature>
<dbReference type="Proteomes" id="UP001177023">
    <property type="component" value="Unassembled WGS sequence"/>
</dbReference>
<evidence type="ECO:0000256" key="6">
    <source>
        <dbReference type="SAM" id="Phobius"/>
    </source>
</evidence>
<keyword evidence="2" id="KW-0378">Hydrolase</keyword>
<comment type="cofactor">
    <cofactor evidence="5">
        <name>Ca(2+)</name>
        <dbReference type="ChEBI" id="CHEBI:29108"/>
    </cofactor>
    <text evidence="5">Binds 2 calcium ions per subunit.</text>
</comment>
<evidence type="ECO:0000313" key="8">
    <source>
        <dbReference type="Proteomes" id="UP001177023"/>
    </source>
</evidence>
<feature type="binding site" evidence="5">
    <location>
        <position position="152"/>
    </location>
    <ligand>
        <name>Ca(2+)</name>
        <dbReference type="ChEBI" id="CHEBI:29108"/>
        <label>1</label>
        <note>catalytic</note>
    </ligand>
</feature>
<keyword evidence="6" id="KW-0812">Transmembrane</keyword>
<accession>A0AA36CPQ6</accession>
<dbReference type="EMBL" id="CATQJA010002612">
    <property type="protein sequence ID" value="CAJ0573024.1"/>
    <property type="molecule type" value="Genomic_DNA"/>
</dbReference>
<dbReference type="GO" id="GO:0004064">
    <property type="term" value="F:arylesterase activity"/>
    <property type="evidence" value="ECO:0007669"/>
    <property type="project" value="InterPro"/>
</dbReference>